<organism evidence="1 2">
    <name type="scientific">Hypoxylon rubiginosum</name>
    <dbReference type="NCBI Taxonomy" id="110542"/>
    <lineage>
        <taxon>Eukaryota</taxon>
        <taxon>Fungi</taxon>
        <taxon>Dikarya</taxon>
        <taxon>Ascomycota</taxon>
        <taxon>Pezizomycotina</taxon>
        <taxon>Sordariomycetes</taxon>
        <taxon>Xylariomycetidae</taxon>
        <taxon>Xylariales</taxon>
        <taxon>Hypoxylaceae</taxon>
        <taxon>Hypoxylon</taxon>
    </lineage>
</organism>
<keyword evidence="2" id="KW-1185">Reference proteome</keyword>
<reference evidence="1 2" key="1">
    <citation type="journal article" date="2022" name="New Phytol.">
        <title>Ecological generalism drives hyperdiversity of secondary metabolite gene clusters in xylarialean endophytes.</title>
        <authorList>
            <person name="Franco M.E.E."/>
            <person name="Wisecaver J.H."/>
            <person name="Arnold A.E."/>
            <person name="Ju Y.M."/>
            <person name="Slot J.C."/>
            <person name="Ahrendt S."/>
            <person name="Moore L.P."/>
            <person name="Eastman K.E."/>
            <person name="Scott K."/>
            <person name="Konkel Z."/>
            <person name="Mondo S.J."/>
            <person name="Kuo A."/>
            <person name="Hayes R.D."/>
            <person name="Haridas S."/>
            <person name="Andreopoulos B."/>
            <person name="Riley R."/>
            <person name="LaButti K."/>
            <person name="Pangilinan J."/>
            <person name="Lipzen A."/>
            <person name="Amirebrahimi M."/>
            <person name="Yan J."/>
            <person name="Adam C."/>
            <person name="Keymanesh K."/>
            <person name="Ng V."/>
            <person name="Louie K."/>
            <person name="Northen T."/>
            <person name="Drula E."/>
            <person name="Henrissat B."/>
            <person name="Hsieh H.M."/>
            <person name="Youens-Clark K."/>
            <person name="Lutzoni F."/>
            <person name="Miadlikowska J."/>
            <person name="Eastwood D.C."/>
            <person name="Hamelin R.C."/>
            <person name="Grigoriev I.V."/>
            <person name="U'Ren J.M."/>
        </authorList>
    </citation>
    <scope>NUCLEOTIDE SEQUENCE [LARGE SCALE GENOMIC DNA]</scope>
    <source>
        <strain evidence="1 2">ER1909</strain>
    </source>
</reference>
<dbReference type="Proteomes" id="UP001497680">
    <property type="component" value="Unassembled WGS sequence"/>
</dbReference>
<evidence type="ECO:0000313" key="1">
    <source>
        <dbReference type="EMBL" id="KAI6084698.1"/>
    </source>
</evidence>
<sequence length="315" mass="35438">MILGNKSIKISLCYNSLVFFSFFSRSMIPILGRQLATMSDKYTENIPRIPGEVQRLNEQFEIFTKNIGYILHPSVVSALPSAPCIADIGTGTGILLVRLRETYPNAVLDGFDISADLYPPPDSLPSNVTLAVRDLKQPFPEELHGRYDVVHLRLLITAMLRDDWEPAVCNVSALLKPGGYLQWEECDFTTCKHLRGGVSSSVETARFMSNSFAYALRDRFAYGWNTLPEHMTTAGLTSIFTDIVSSDRVPSTRERLSVITMSLVFRWARMMIEKKAPGSISSKELDDKEKESYDDIKSGCYIRYDIYVTCGKKPS</sequence>
<accession>A0ACC0CWL8</accession>
<proteinExistence type="predicted"/>
<protein>
    <submittedName>
        <fullName evidence="1">S-adenosyl-L-methionine-dependent methyltransferase</fullName>
    </submittedName>
</protein>
<dbReference type="EMBL" id="MU394333">
    <property type="protein sequence ID" value="KAI6084698.1"/>
    <property type="molecule type" value="Genomic_DNA"/>
</dbReference>
<comment type="caution">
    <text evidence="1">The sequence shown here is derived from an EMBL/GenBank/DDBJ whole genome shotgun (WGS) entry which is preliminary data.</text>
</comment>
<keyword evidence="1" id="KW-0808">Transferase</keyword>
<keyword evidence="1" id="KW-0489">Methyltransferase</keyword>
<gene>
    <name evidence="1" type="ORF">F4821DRAFT_242126</name>
</gene>
<name>A0ACC0CWL8_9PEZI</name>
<evidence type="ECO:0000313" key="2">
    <source>
        <dbReference type="Proteomes" id="UP001497680"/>
    </source>
</evidence>